<evidence type="ECO:0000256" key="3">
    <source>
        <dbReference type="ARBA" id="ARBA00022475"/>
    </source>
</evidence>
<keyword evidence="4 8" id="KW-0812">Transmembrane</keyword>
<dbReference type="EMBL" id="BCMM01000031">
    <property type="protein sequence ID" value="GAQ65574.1"/>
    <property type="molecule type" value="Genomic_DNA"/>
</dbReference>
<keyword evidence="7 8" id="KW-0472">Membrane</keyword>
<dbReference type="InterPro" id="IPR043429">
    <property type="entry name" value="ArtM/GltK/GlnP/TcyL/YhdX-like"/>
</dbReference>
<evidence type="ECO:0000256" key="5">
    <source>
        <dbReference type="ARBA" id="ARBA00022970"/>
    </source>
</evidence>
<evidence type="ECO:0000313" key="11">
    <source>
        <dbReference type="EMBL" id="GAQ65574.1"/>
    </source>
</evidence>
<dbReference type="OrthoDB" id="92598at2"/>
<keyword evidence="2 8" id="KW-0813">Transport</keyword>
<dbReference type="PANTHER" id="PTHR30614">
    <property type="entry name" value="MEMBRANE COMPONENT OF AMINO ACID ABC TRANSPORTER"/>
    <property type="match status" value="1"/>
</dbReference>
<keyword evidence="6 8" id="KW-1133">Transmembrane helix</keyword>
<dbReference type="GO" id="GO:0043190">
    <property type="term" value="C:ATP-binding cassette (ABC) transporter complex"/>
    <property type="evidence" value="ECO:0007669"/>
    <property type="project" value="InterPro"/>
</dbReference>
<organism evidence="11 12">
    <name type="scientific">Streptomyces scabiei</name>
    <dbReference type="NCBI Taxonomy" id="1930"/>
    <lineage>
        <taxon>Bacteria</taxon>
        <taxon>Bacillati</taxon>
        <taxon>Actinomycetota</taxon>
        <taxon>Actinomycetes</taxon>
        <taxon>Kitasatosporales</taxon>
        <taxon>Streptomycetaceae</taxon>
        <taxon>Streptomyces</taxon>
    </lineage>
</organism>
<dbReference type="Gene3D" id="1.10.3720.10">
    <property type="entry name" value="MetI-like"/>
    <property type="match status" value="1"/>
</dbReference>
<dbReference type="InterPro" id="IPR000515">
    <property type="entry name" value="MetI-like"/>
</dbReference>
<dbReference type="NCBIfam" id="TIGR01726">
    <property type="entry name" value="HEQRo_perm_3TM"/>
    <property type="match status" value="1"/>
</dbReference>
<feature type="region of interest" description="Disordered" evidence="9">
    <location>
        <begin position="246"/>
        <end position="291"/>
    </location>
</feature>
<feature type="transmembrane region" description="Helical" evidence="8">
    <location>
        <begin position="81"/>
        <end position="101"/>
    </location>
</feature>
<dbReference type="PROSITE" id="PS50928">
    <property type="entry name" value="ABC_TM1"/>
    <property type="match status" value="1"/>
</dbReference>
<feature type="compositionally biased region" description="Gly residues" evidence="9">
    <location>
        <begin position="261"/>
        <end position="270"/>
    </location>
</feature>
<dbReference type="CDD" id="cd06261">
    <property type="entry name" value="TM_PBP2"/>
    <property type="match status" value="1"/>
</dbReference>
<dbReference type="InterPro" id="IPR035906">
    <property type="entry name" value="MetI-like_sf"/>
</dbReference>
<evidence type="ECO:0000256" key="8">
    <source>
        <dbReference type="RuleBase" id="RU363032"/>
    </source>
</evidence>
<evidence type="ECO:0000259" key="10">
    <source>
        <dbReference type="PROSITE" id="PS50928"/>
    </source>
</evidence>
<reference evidence="12" key="3">
    <citation type="submission" date="2016-02" db="EMBL/GenBank/DDBJ databases">
        <title>Draft genome of pathogenic Streptomyces sp. in Japan.</title>
        <authorList>
            <person name="Tomihama T."/>
            <person name="Ikenaga M."/>
            <person name="Sakai M."/>
            <person name="Okubo T."/>
            <person name="Ikeda S."/>
        </authorList>
    </citation>
    <scope>NUCLEOTIDE SEQUENCE [LARGE SCALE GENOMIC DNA]</scope>
    <source>
        <strain evidence="12">S58</strain>
    </source>
</reference>
<reference evidence="11 12" key="2">
    <citation type="journal article" date="2016" name="Genome Announc.">
        <title>Draft Genome Sequences of Streptomyces scabiei S58, Streptomyces turgidiscabies T45, and Streptomyces acidiscabies a10, the Pathogens of Potato Common Scab, Isolated in Japan.</title>
        <authorList>
            <person name="Tomihama T."/>
            <person name="Nishi Y."/>
            <person name="Sakai M."/>
            <person name="Ikenaga M."/>
            <person name="Okubo T."/>
            <person name="Ikeda S."/>
        </authorList>
    </citation>
    <scope>NUCLEOTIDE SEQUENCE [LARGE SCALE GENOMIC DNA]</scope>
    <source>
        <strain evidence="11 12">S58</strain>
    </source>
</reference>
<accession>A0A100JTU3</accession>
<evidence type="ECO:0000256" key="9">
    <source>
        <dbReference type="SAM" id="MobiDB-lite"/>
    </source>
</evidence>
<gene>
    <name evidence="11" type="primary">yecS</name>
    <name evidence="11" type="ORF">SsS58_05984</name>
</gene>
<reference evidence="12" key="1">
    <citation type="submission" date="2015-11" db="EMBL/GenBank/DDBJ databases">
        <authorList>
            <consortium name="Cross-ministerial Strategic Innovation Promotion Program (SIP) consortium"/>
            <person name="Tomihama T."/>
            <person name="Ikenaga M."/>
            <person name="Sakai M."/>
            <person name="Okubo T."/>
            <person name="Ikeda S."/>
        </authorList>
    </citation>
    <scope>NUCLEOTIDE SEQUENCE [LARGE SCALE GENOMIC DNA]</scope>
    <source>
        <strain evidence="12">S58</strain>
    </source>
</reference>
<dbReference type="FunFam" id="1.10.3720.10:FF:000006">
    <property type="entry name" value="Glutamate/aspartate ABC transporter, permease protein GltK"/>
    <property type="match status" value="1"/>
</dbReference>
<dbReference type="SUPFAM" id="SSF161098">
    <property type="entry name" value="MetI-like"/>
    <property type="match status" value="1"/>
</dbReference>
<feature type="domain" description="ABC transmembrane type-1" evidence="10">
    <location>
        <begin position="36"/>
        <end position="236"/>
    </location>
</feature>
<evidence type="ECO:0000256" key="6">
    <source>
        <dbReference type="ARBA" id="ARBA00022989"/>
    </source>
</evidence>
<feature type="transmembrane region" description="Helical" evidence="8">
    <location>
        <begin position="107"/>
        <end position="127"/>
    </location>
</feature>
<dbReference type="GO" id="GO:0006865">
    <property type="term" value="P:amino acid transport"/>
    <property type="evidence" value="ECO:0007669"/>
    <property type="project" value="UniProtKB-KW"/>
</dbReference>
<dbReference type="PANTHER" id="PTHR30614:SF0">
    <property type="entry name" value="L-CYSTINE TRANSPORT SYSTEM PERMEASE PROTEIN TCYL"/>
    <property type="match status" value="1"/>
</dbReference>
<keyword evidence="3" id="KW-1003">Cell membrane</keyword>
<feature type="transmembrane region" description="Helical" evidence="8">
    <location>
        <begin position="39"/>
        <end position="60"/>
    </location>
</feature>
<sequence>MIDTSLLAGPAPVSGFDWPFFWHYLLSPSGIFLEGLWRTVYISVVAQSLGVLLGLVIALAQRSRFAGLRWCGRTYVWLIRGTPLLVQLVLVYNGLAAAGVYRFTDVQVGGLVLLGVVQAAVLTLAVNEAAYMAEIIRAALDAIDRGQTEAAQALGMTPSLTMRVVLLPQALRIIVPPLGNEFNLMMKSTSLLSVIGLQEMFLTAQSINSATFKTFEIFLVAACYYLALTTVWSFVQRFIERRLADPGTVPPPGPSLRERFVGGGRGGGSGPVHRRNEVAGKEATLTGKEAY</sequence>
<dbReference type="Pfam" id="PF00528">
    <property type="entry name" value="BPD_transp_1"/>
    <property type="match status" value="1"/>
</dbReference>
<dbReference type="Proteomes" id="UP000067448">
    <property type="component" value="Unassembled WGS sequence"/>
</dbReference>
<comment type="similarity">
    <text evidence="8">Belongs to the binding-protein-dependent transport system permease family.</text>
</comment>
<comment type="caution">
    <text evidence="11">The sequence shown here is derived from an EMBL/GenBank/DDBJ whole genome shotgun (WGS) entry which is preliminary data.</text>
</comment>
<keyword evidence="5" id="KW-0029">Amino-acid transport</keyword>
<evidence type="ECO:0000256" key="4">
    <source>
        <dbReference type="ARBA" id="ARBA00022692"/>
    </source>
</evidence>
<evidence type="ECO:0000256" key="2">
    <source>
        <dbReference type="ARBA" id="ARBA00022448"/>
    </source>
</evidence>
<evidence type="ECO:0000313" key="12">
    <source>
        <dbReference type="Proteomes" id="UP000067448"/>
    </source>
</evidence>
<protein>
    <submittedName>
        <fullName evidence="11">Inner membrane amino-acid ABC transporter permease protein YecS</fullName>
    </submittedName>
</protein>
<dbReference type="GO" id="GO:0022857">
    <property type="term" value="F:transmembrane transporter activity"/>
    <property type="evidence" value="ECO:0007669"/>
    <property type="project" value="InterPro"/>
</dbReference>
<dbReference type="RefSeq" id="WP_059082915.1">
    <property type="nucleotide sequence ID" value="NZ_BCMM01000031.1"/>
</dbReference>
<feature type="transmembrane region" description="Helical" evidence="8">
    <location>
        <begin position="217"/>
        <end position="235"/>
    </location>
</feature>
<proteinExistence type="inferred from homology"/>
<name>A0A100JTU3_STRSC</name>
<evidence type="ECO:0000256" key="1">
    <source>
        <dbReference type="ARBA" id="ARBA00004651"/>
    </source>
</evidence>
<evidence type="ECO:0000256" key="7">
    <source>
        <dbReference type="ARBA" id="ARBA00023136"/>
    </source>
</evidence>
<comment type="subcellular location">
    <subcellularLocation>
        <location evidence="1 8">Cell membrane</location>
        <topology evidence="1 8">Multi-pass membrane protein</topology>
    </subcellularLocation>
</comment>
<dbReference type="AlphaFoldDB" id="A0A100JTU3"/>
<dbReference type="InterPro" id="IPR010065">
    <property type="entry name" value="AA_ABC_transptr_permease_3TM"/>
</dbReference>